<proteinExistence type="predicted"/>
<dbReference type="RefSeq" id="WP_350275850.1">
    <property type="nucleotide sequence ID" value="NZ_CP158165.1"/>
</dbReference>
<sequence length="172" mass="18317">MKAIDNIGRELEAARDIAEVARIVRVSARAVTGAQGATFVVREDGTCFYVDEDAIAPLWKGQRFPMTACISGWAMLHDDIAVIPDIETDPRIPLAAYRTTFVRSLVMAPVGSPAPVAAIGAYWSVARRPPSAAVDRLRELAAAAGKAIERVGLADAPWAPNFADQAARSTAS</sequence>
<reference evidence="2" key="1">
    <citation type="submission" date="2024-06" db="EMBL/GenBank/DDBJ databases">
        <title>Kribbella sp. strain HUAS MG21 genome sequences.</title>
        <authorList>
            <person name="Mo P."/>
        </authorList>
    </citation>
    <scope>NUCLEOTIDE SEQUENCE</scope>
    <source>
        <strain evidence="2">HUAS MG21</strain>
    </source>
</reference>
<accession>A0AAU7T8K4</accession>
<dbReference type="Pfam" id="PF13185">
    <property type="entry name" value="GAF_2"/>
    <property type="match status" value="1"/>
</dbReference>
<dbReference type="InterPro" id="IPR029016">
    <property type="entry name" value="GAF-like_dom_sf"/>
</dbReference>
<dbReference type="AlphaFoldDB" id="A0AAU7T8K4"/>
<feature type="domain" description="GAF" evidence="1">
    <location>
        <begin position="14"/>
        <end position="149"/>
    </location>
</feature>
<gene>
    <name evidence="2" type="ORF">ABN611_31135</name>
</gene>
<dbReference type="SUPFAM" id="SSF55781">
    <property type="entry name" value="GAF domain-like"/>
    <property type="match status" value="1"/>
</dbReference>
<evidence type="ECO:0000259" key="1">
    <source>
        <dbReference type="Pfam" id="PF13185"/>
    </source>
</evidence>
<dbReference type="Gene3D" id="3.30.450.40">
    <property type="match status" value="1"/>
</dbReference>
<dbReference type="EMBL" id="CP158165">
    <property type="protein sequence ID" value="XBV23011.1"/>
    <property type="molecule type" value="Genomic_DNA"/>
</dbReference>
<name>A0AAU7T8K4_9ACTN</name>
<organism evidence="2">
    <name type="scientific">Kribbella sp. HUAS MG21</name>
    <dbReference type="NCBI Taxonomy" id="3160966"/>
    <lineage>
        <taxon>Bacteria</taxon>
        <taxon>Bacillati</taxon>
        <taxon>Actinomycetota</taxon>
        <taxon>Actinomycetes</taxon>
        <taxon>Propionibacteriales</taxon>
        <taxon>Kribbellaceae</taxon>
        <taxon>Kribbella</taxon>
    </lineage>
</organism>
<dbReference type="InterPro" id="IPR003018">
    <property type="entry name" value="GAF"/>
</dbReference>
<protein>
    <submittedName>
        <fullName evidence="2">GAF domain-containing protein</fullName>
    </submittedName>
</protein>
<evidence type="ECO:0000313" key="2">
    <source>
        <dbReference type="EMBL" id="XBV23011.1"/>
    </source>
</evidence>